<dbReference type="NCBIfam" id="TIGR01509">
    <property type="entry name" value="HAD-SF-IA-v3"/>
    <property type="match status" value="1"/>
</dbReference>
<reference evidence="1 2" key="1">
    <citation type="submission" date="2015-09" db="EMBL/GenBank/DDBJ databases">
        <authorList>
            <consortium name="Pathogen Informatics"/>
        </authorList>
    </citation>
    <scope>NUCLEOTIDE SEQUENCE [LARGE SCALE GENOMIC DNA]</scope>
    <source>
        <strain evidence="1 2">2789STDY5608850</strain>
    </source>
</reference>
<dbReference type="InterPro" id="IPR006439">
    <property type="entry name" value="HAD-SF_hydro_IA"/>
</dbReference>
<dbReference type="AlphaFoldDB" id="A0A174AHV6"/>
<dbReference type="SUPFAM" id="SSF56784">
    <property type="entry name" value="HAD-like"/>
    <property type="match status" value="1"/>
</dbReference>
<dbReference type="EC" id="3.1.3.-" evidence="1"/>
<dbReference type="PANTHER" id="PTHR43611">
    <property type="entry name" value="ALPHA-D-GLUCOSE 1-PHOSPHATE PHOSPHATASE"/>
    <property type="match status" value="1"/>
</dbReference>
<dbReference type="SFLD" id="SFLDG01129">
    <property type="entry name" value="C1.5:_HAD__Beta-PGM__Phosphata"/>
    <property type="match status" value="1"/>
</dbReference>
<dbReference type="InterPro" id="IPR023214">
    <property type="entry name" value="HAD_sf"/>
</dbReference>
<accession>A0A174AHV6</accession>
<evidence type="ECO:0000313" key="2">
    <source>
        <dbReference type="Proteomes" id="UP000095651"/>
    </source>
</evidence>
<dbReference type="PRINTS" id="PR00413">
    <property type="entry name" value="HADHALOGNASE"/>
</dbReference>
<proteinExistence type="predicted"/>
<dbReference type="InterPro" id="IPR036412">
    <property type="entry name" value="HAD-like_sf"/>
</dbReference>
<dbReference type="PANTHER" id="PTHR43611:SF3">
    <property type="entry name" value="FLAVIN MONONUCLEOTIDE HYDROLASE 1, CHLOROPLATIC"/>
    <property type="match status" value="1"/>
</dbReference>
<dbReference type="SFLD" id="SFLDS00003">
    <property type="entry name" value="Haloacid_Dehalogenase"/>
    <property type="match status" value="1"/>
</dbReference>
<dbReference type="EMBL" id="CYZE01000002">
    <property type="protein sequence ID" value="CUN87260.1"/>
    <property type="molecule type" value="Genomic_DNA"/>
</dbReference>
<keyword evidence="1" id="KW-0378">Hydrolase</keyword>
<dbReference type="Pfam" id="PF00702">
    <property type="entry name" value="Hydrolase"/>
    <property type="match status" value="1"/>
</dbReference>
<protein>
    <submittedName>
        <fullName evidence="1">HAD-superfamily hydrolase</fullName>
        <ecNumber evidence="1">3.1.3.-</ecNumber>
    </submittedName>
</protein>
<dbReference type="Gene3D" id="3.40.50.1000">
    <property type="entry name" value="HAD superfamily/HAD-like"/>
    <property type="match status" value="1"/>
</dbReference>
<dbReference type="InterPro" id="IPR023198">
    <property type="entry name" value="PGP-like_dom2"/>
</dbReference>
<organism evidence="1 2">
    <name type="scientific">Hungatella hathewayi</name>
    <dbReference type="NCBI Taxonomy" id="154046"/>
    <lineage>
        <taxon>Bacteria</taxon>
        <taxon>Bacillati</taxon>
        <taxon>Bacillota</taxon>
        <taxon>Clostridia</taxon>
        <taxon>Lachnospirales</taxon>
        <taxon>Lachnospiraceae</taxon>
        <taxon>Hungatella</taxon>
    </lineage>
</organism>
<sequence length="206" mass="23634">MIKNIVFDMGKVLVGYDADRVCGHYMDDDEEKKAVSTSVFVSPEWLMLDMGVISEEEALKRMQARLETDHAKEMAALCLAHWHEYNMWPMESMGELVRELKAMGYGIYLCSNASERLLECYRIIPGIECFDGILFSAEVKCVKPQKEMYQHLFERFHLKPEECFFIDDVMLNIEGARACGMDGYCFADGDEAALRAALKRLNRNAD</sequence>
<gene>
    <name evidence="1" type="primary">yihX</name>
    <name evidence="1" type="ORF">ERS852407_01321</name>
</gene>
<evidence type="ECO:0000313" key="1">
    <source>
        <dbReference type="EMBL" id="CUN87260.1"/>
    </source>
</evidence>
<dbReference type="Proteomes" id="UP000095651">
    <property type="component" value="Unassembled WGS sequence"/>
</dbReference>
<dbReference type="GO" id="GO:0016787">
    <property type="term" value="F:hydrolase activity"/>
    <property type="evidence" value="ECO:0007669"/>
    <property type="project" value="UniProtKB-KW"/>
</dbReference>
<dbReference type="Gene3D" id="1.10.150.240">
    <property type="entry name" value="Putative phosphatase, domain 2"/>
    <property type="match status" value="1"/>
</dbReference>
<dbReference type="RefSeq" id="WP_055653584.1">
    <property type="nucleotide sequence ID" value="NZ_CABIXC010000002.1"/>
</dbReference>
<name>A0A174AHV6_9FIRM</name>
<dbReference type="CDD" id="cd02603">
    <property type="entry name" value="HAD_sEH-N_like"/>
    <property type="match status" value="1"/>
</dbReference>